<dbReference type="PANTHER" id="PTHR10039">
    <property type="entry name" value="AMELOGENIN"/>
    <property type="match status" value="1"/>
</dbReference>
<evidence type="ECO:0000313" key="5">
    <source>
        <dbReference type="Proteomes" id="UP001215712"/>
    </source>
</evidence>
<accession>A0AAD6HXE4</accession>
<gene>
    <name evidence="4" type="ORF">N7493_001023</name>
</gene>
<evidence type="ECO:0000256" key="1">
    <source>
        <dbReference type="ARBA" id="ARBA00022737"/>
    </source>
</evidence>
<dbReference type="Proteomes" id="UP001215712">
    <property type="component" value="Unassembled WGS sequence"/>
</dbReference>
<dbReference type="PANTHER" id="PTHR10039:SF16">
    <property type="entry name" value="GPI INOSITOL-DEACYLASE"/>
    <property type="match status" value="1"/>
</dbReference>
<evidence type="ECO:0000313" key="4">
    <source>
        <dbReference type="EMBL" id="KAJ5741151.1"/>
    </source>
</evidence>
<feature type="domain" description="Nephrocystin 3-like N-terminal" evidence="3">
    <location>
        <begin position="362"/>
        <end position="524"/>
    </location>
</feature>
<evidence type="ECO:0000259" key="3">
    <source>
        <dbReference type="Pfam" id="PF24883"/>
    </source>
</evidence>
<dbReference type="InterPro" id="IPR027417">
    <property type="entry name" value="P-loop_NTPase"/>
</dbReference>
<proteinExistence type="predicted"/>
<evidence type="ECO:0008006" key="6">
    <source>
        <dbReference type="Google" id="ProtNLM"/>
    </source>
</evidence>
<protein>
    <recommendedName>
        <fullName evidence="6">NWD NACHT-NTPase N-terminal domain-containing protein</fullName>
    </recommendedName>
</protein>
<dbReference type="InterPro" id="IPR056884">
    <property type="entry name" value="NPHP3-like_N"/>
</dbReference>
<dbReference type="SUPFAM" id="SSF52540">
    <property type="entry name" value="P-loop containing nucleoside triphosphate hydrolases"/>
    <property type="match status" value="1"/>
</dbReference>
<keyword evidence="5" id="KW-1185">Reference proteome</keyword>
<organism evidence="4 5">
    <name type="scientific">Penicillium malachiteum</name>
    <dbReference type="NCBI Taxonomy" id="1324776"/>
    <lineage>
        <taxon>Eukaryota</taxon>
        <taxon>Fungi</taxon>
        <taxon>Dikarya</taxon>
        <taxon>Ascomycota</taxon>
        <taxon>Pezizomycotina</taxon>
        <taxon>Eurotiomycetes</taxon>
        <taxon>Eurotiomycetidae</taxon>
        <taxon>Eurotiales</taxon>
        <taxon>Aspergillaceae</taxon>
        <taxon>Penicillium</taxon>
    </lineage>
</organism>
<dbReference type="EMBL" id="JAQJAN010000001">
    <property type="protein sequence ID" value="KAJ5741151.1"/>
    <property type="molecule type" value="Genomic_DNA"/>
</dbReference>
<sequence length="1039" mass="117579">MIGHSHDKLPNETTSPQSIWVQAYDALKKDDEQLINEYEALLSQELPTEATHSDKLDNRISSVSSVRQAQLRAITDIGLKRAEASKTKYKIAGHEFVVQEQIAQAANFIIWAKDLITAATSVSTEASVIWAGVSLILPVLTNHTTAEQANRDGFIHVTGRMRFYIALEPRLLSREDNRISQDLRREFKKSILSLYRTILKFQIQSVLRFYKTSVQKTRGDIFNPDVWQNMLDEITKIEAALTEDFKKINDTAIRNELEMLNSSVTRSTQEIQNILHVAKKQLEVNQEQLQVSQEHRDIAIKPARFVEQSTATLQEIHSNEATSREFLAKLPSQPEAAFDSRKNEKLKDCHSGARQDILNTIADWAVGNGSETNGIFWMHGQAGTGKSTISRTICRLFQESGILGASYFFRRDGGRVMASRLFPTIARQLVDTIPSFASSLTEALLNYDRPEIEAKGAMGQCRTLIMEPLENLRKPHRGYVLTRVIVIDALDECSPHDELESIFQSFSTLRLLDSVRLLLFVTGRVINPLVDAFQILDSKGVKYCILALQTDFREETEKDISMFLNDTFQAIRTRRNVLEDPWPEPDDMEKLVRLATNPSPLFIYASTLCLFVDDGKGRKSPVKQVKAWLSQRKNASQLDQIYCPVLHQLLLGTYDDADDKANMSPLDDEDREQSIFFLGSICVLSTPLSIPALGVLLGIEEYDIDYRVQNLHAVLNISQNRQDSVDILHESFSDFILSHEGIGINSIRIDPRDIHGTLASNCIELMKKKLHQNIFHISHVGPVDLNSEEMVSLSKEHIPSELAYACLNWIHHLINSHHHMIETKKIESFLETHLFHWIEALALLGELASGPSSIRALRQMMMVSNWSIDLLDVYSQTNQLLSCVKDKSEFLKSILAGTTRFLAARGSIISQAPIQAYGSALVFSPEQSVIRSHYWKQQLPFIENVQGIEKSWSSCLHTLVLEDWNTPYCADFSPTGDRLVIGYYCVTEAVWDITTGVCIFDRSKFMLDTGHQVLSKRRPDCISDTLSHRNLQAAVHPTT</sequence>
<feature type="domain" description="NWD NACHT-NTPase N-terminal" evidence="2">
    <location>
        <begin position="17"/>
        <end position="244"/>
    </location>
</feature>
<dbReference type="Gene3D" id="3.40.50.300">
    <property type="entry name" value="P-loop containing nucleotide triphosphate hydrolases"/>
    <property type="match status" value="1"/>
</dbReference>
<dbReference type="AlphaFoldDB" id="A0AAD6HXE4"/>
<name>A0AAD6HXE4_9EURO</name>
<dbReference type="Pfam" id="PF17100">
    <property type="entry name" value="NACHT_N"/>
    <property type="match status" value="1"/>
</dbReference>
<comment type="caution">
    <text evidence="4">The sequence shown here is derived from an EMBL/GenBank/DDBJ whole genome shotgun (WGS) entry which is preliminary data.</text>
</comment>
<reference evidence="4" key="1">
    <citation type="journal article" date="2023" name="IMA Fungus">
        <title>Comparative genomic study of the Penicillium genus elucidates a diverse pangenome and 15 lateral gene transfer events.</title>
        <authorList>
            <person name="Petersen C."/>
            <person name="Sorensen T."/>
            <person name="Nielsen M.R."/>
            <person name="Sondergaard T.E."/>
            <person name="Sorensen J.L."/>
            <person name="Fitzpatrick D.A."/>
            <person name="Frisvad J.C."/>
            <person name="Nielsen K.L."/>
        </authorList>
    </citation>
    <scope>NUCLEOTIDE SEQUENCE</scope>
    <source>
        <strain evidence="4">IBT 17514</strain>
    </source>
</reference>
<dbReference type="Pfam" id="PF24883">
    <property type="entry name" value="NPHP3_N"/>
    <property type="match status" value="1"/>
</dbReference>
<dbReference type="InterPro" id="IPR031359">
    <property type="entry name" value="NACHT_N"/>
</dbReference>
<evidence type="ECO:0000259" key="2">
    <source>
        <dbReference type="Pfam" id="PF17100"/>
    </source>
</evidence>
<keyword evidence="1" id="KW-0677">Repeat</keyword>
<reference evidence="4" key="2">
    <citation type="submission" date="2023-01" db="EMBL/GenBank/DDBJ databases">
        <authorList>
            <person name="Petersen C."/>
        </authorList>
    </citation>
    <scope>NUCLEOTIDE SEQUENCE</scope>
    <source>
        <strain evidence="4">IBT 17514</strain>
    </source>
</reference>